<dbReference type="InterPro" id="IPR021855">
    <property type="entry name" value="PAM68-like"/>
</dbReference>
<feature type="transmembrane region" description="Helical" evidence="2">
    <location>
        <begin position="128"/>
        <end position="151"/>
    </location>
</feature>
<dbReference type="EMBL" id="JASCZI010030413">
    <property type="protein sequence ID" value="MED6122378.1"/>
    <property type="molecule type" value="Genomic_DNA"/>
</dbReference>
<name>A0ABU6REZ0_9FABA</name>
<evidence type="ECO:0000313" key="4">
    <source>
        <dbReference type="Proteomes" id="UP001341840"/>
    </source>
</evidence>
<keyword evidence="2" id="KW-1133">Transmembrane helix</keyword>
<organism evidence="3 4">
    <name type="scientific">Stylosanthes scabra</name>
    <dbReference type="NCBI Taxonomy" id="79078"/>
    <lineage>
        <taxon>Eukaryota</taxon>
        <taxon>Viridiplantae</taxon>
        <taxon>Streptophyta</taxon>
        <taxon>Embryophyta</taxon>
        <taxon>Tracheophyta</taxon>
        <taxon>Spermatophyta</taxon>
        <taxon>Magnoliopsida</taxon>
        <taxon>eudicotyledons</taxon>
        <taxon>Gunneridae</taxon>
        <taxon>Pentapetalae</taxon>
        <taxon>rosids</taxon>
        <taxon>fabids</taxon>
        <taxon>Fabales</taxon>
        <taxon>Fabaceae</taxon>
        <taxon>Papilionoideae</taxon>
        <taxon>50 kb inversion clade</taxon>
        <taxon>dalbergioids sensu lato</taxon>
        <taxon>Dalbergieae</taxon>
        <taxon>Pterocarpus clade</taxon>
        <taxon>Stylosanthes</taxon>
    </lineage>
</organism>
<keyword evidence="4" id="KW-1185">Reference proteome</keyword>
<proteinExistence type="predicted"/>
<gene>
    <name evidence="3" type="ORF">PIB30_039125</name>
</gene>
<sequence>MNTLICSSNPTLHLSNFPPRKPNFSPLNPKINLARLNYPLTTLLNPPQAYDAKGFSSVQSEELVSSKNNNDNPNKKKKDKDDDELPKEVFNRIIVRIMVSVFAPMSLGLGSLYVFGELKVRNIWDMPMWVPFITLFLTFGASTLGIAYGALSTSLDKDREGTFLGLNELQNNWTEMWQEDDDKEDQ</sequence>
<evidence type="ECO:0008006" key="5">
    <source>
        <dbReference type="Google" id="ProtNLM"/>
    </source>
</evidence>
<dbReference type="PANTHER" id="PTHR34575:SF6">
    <property type="entry name" value="EXPRESSED PROTEIN"/>
    <property type="match status" value="1"/>
</dbReference>
<dbReference type="PANTHER" id="PTHR34575">
    <property type="entry name" value="PROTEIN PAM68, CHLOROPLASTIC"/>
    <property type="match status" value="1"/>
</dbReference>
<evidence type="ECO:0000313" key="3">
    <source>
        <dbReference type="EMBL" id="MED6122378.1"/>
    </source>
</evidence>
<evidence type="ECO:0000256" key="2">
    <source>
        <dbReference type="SAM" id="Phobius"/>
    </source>
</evidence>
<protein>
    <recommendedName>
        <fullName evidence="5">Transmembrane protein</fullName>
    </recommendedName>
</protein>
<dbReference type="Proteomes" id="UP001341840">
    <property type="component" value="Unassembled WGS sequence"/>
</dbReference>
<feature type="transmembrane region" description="Helical" evidence="2">
    <location>
        <begin position="93"/>
        <end position="116"/>
    </location>
</feature>
<feature type="region of interest" description="Disordered" evidence="1">
    <location>
        <begin position="61"/>
        <end position="83"/>
    </location>
</feature>
<keyword evidence="2" id="KW-0472">Membrane</keyword>
<feature type="non-terminal residue" evidence="3">
    <location>
        <position position="186"/>
    </location>
</feature>
<keyword evidence="2" id="KW-0812">Transmembrane</keyword>
<evidence type="ECO:0000256" key="1">
    <source>
        <dbReference type="SAM" id="MobiDB-lite"/>
    </source>
</evidence>
<dbReference type="Pfam" id="PF11947">
    <property type="entry name" value="DUF3464"/>
    <property type="match status" value="1"/>
</dbReference>
<comment type="caution">
    <text evidence="3">The sequence shown here is derived from an EMBL/GenBank/DDBJ whole genome shotgun (WGS) entry which is preliminary data.</text>
</comment>
<reference evidence="3 4" key="1">
    <citation type="journal article" date="2023" name="Plants (Basel)">
        <title>Bridging the Gap: Combining Genomics and Transcriptomics Approaches to Understand Stylosanthes scabra, an Orphan Legume from the Brazilian Caatinga.</title>
        <authorList>
            <person name="Ferreira-Neto J.R.C."/>
            <person name="da Silva M.D."/>
            <person name="Binneck E."/>
            <person name="de Melo N.F."/>
            <person name="da Silva R.H."/>
            <person name="de Melo A.L.T.M."/>
            <person name="Pandolfi V."/>
            <person name="Bustamante F.O."/>
            <person name="Brasileiro-Vidal A.C."/>
            <person name="Benko-Iseppon A.M."/>
        </authorList>
    </citation>
    <scope>NUCLEOTIDE SEQUENCE [LARGE SCALE GENOMIC DNA]</scope>
    <source>
        <tissue evidence="3">Leaves</tissue>
    </source>
</reference>
<accession>A0ABU6REZ0</accession>